<dbReference type="Pfam" id="PF08378">
    <property type="entry name" value="NERD"/>
    <property type="match status" value="1"/>
</dbReference>
<reference evidence="2 3" key="1">
    <citation type="journal article" date="2016" name="Int. J. Syst. Evol. Microbiol.">
        <title>Description of Comamonas sediminis sp. nov., isolated from lagoon sediments.</title>
        <authorList>
            <person name="Subhash Y."/>
            <person name="Bang J.J."/>
            <person name="You T.H."/>
            <person name="Lee S.S."/>
        </authorList>
    </citation>
    <scope>NUCLEOTIDE SEQUENCE [LARGE SCALE GENOMIC DNA]</scope>
    <source>
        <strain evidence="2 3">JCM 31169</strain>
    </source>
</reference>
<dbReference type="RefSeq" id="WP_369459916.1">
    <property type="nucleotide sequence ID" value="NZ_JBGBDC010000004.1"/>
</dbReference>
<proteinExistence type="predicted"/>
<dbReference type="Proteomes" id="UP001562178">
    <property type="component" value="Unassembled WGS sequence"/>
</dbReference>
<gene>
    <name evidence="2" type="ORF">AB7A72_10695</name>
</gene>
<keyword evidence="3" id="KW-1185">Reference proteome</keyword>
<organism evidence="2 3">
    <name type="scientific">Comamonas sediminis</name>
    <dbReference type="NCBI Taxonomy" id="1783360"/>
    <lineage>
        <taxon>Bacteria</taxon>
        <taxon>Pseudomonadati</taxon>
        <taxon>Pseudomonadota</taxon>
        <taxon>Betaproteobacteria</taxon>
        <taxon>Burkholderiales</taxon>
        <taxon>Comamonadaceae</taxon>
        <taxon>Comamonas</taxon>
    </lineage>
</organism>
<sequence>MLANRIDLYIGSPIEHESERTVLIELLRLLEMSGTAATVLANVYLKGRQLDLVLGTDRLTLMLEAKSCTAPLRGSENGSWSTLTRSGRWKTTRNAYLQALDEKNALRDSLREHLGEVTGYPNAHVVFVPGLAPRSELPSDHKVTFGGIEEIADQLAQHSGLRCTAEQWRTFADRQRLERVFDLASAWVLISMQT</sequence>
<comment type="caution">
    <text evidence="2">The sequence shown here is derived from an EMBL/GenBank/DDBJ whole genome shotgun (WGS) entry which is preliminary data.</text>
</comment>
<evidence type="ECO:0000313" key="3">
    <source>
        <dbReference type="Proteomes" id="UP001562178"/>
    </source>
</evidence>
<feature type="domain" description="NERD" evidence="1">
    <location>
        <begin position="18"/>
        <end position="121"/>
    </location>
</feature>
<evidence type="ECO:0000259" key="1">
    <source>
        <dbReference type="Pfam" id="PF08378"/>
    </source>
</evidence>
<dbReference type="InterPro" id="IPR011528">
    <property type="entry name" value="NERD"/>
</dbReference>
<protein>
    <submittedName>
        <fullName evidence="2">Nuclease-related domain-containing protein</fullName>
    </submittedName>
</protein>
<name>A0ABV4B489_9BURK</name>
<evidence type="ECO:0000313" key="2">
    <source>
        <dbReference type="EMBL" id="MEY2251473.1"/>
    </source>
</evidence>
<dbReference type="EMBL" id="JBGBDC010000004">
    <property type="protein sequence ID" value="MEY2251473.1"/>
    <property type="molecule type" value="Genomic_DNA"/>
</dbReference>
<accession>A0ABV4B489</accession>